<evidence type="ECO:0000256" key="1">
    <source>
        <dbReference type="ARBA" id="ARBA00022884"/>
    </source>
</evidence>
<dbReference type="InterPro" id="IPR012677">
    <property type="entry name" value="Nucleotide-bd_a/b_plait_sf"/>
</dbReference>
<feature type="region of interest" description="Disordered" evidence="3">
    <location>
        <begin position="105"/>
        <end position="162"/>
    </location>
</feature>
<sequence>MADTTNWSDFLATPPNLASSPLSRSIPDYMDSTLQPSQNLFLSADQYQNIFANQDVMQNTSASQISPTVQIQTNSPQITPNTHMQLHQQSNLGGGMPGNMQPLGANISPGLSNMHTGLHQPSNLGFQNSQNHSQSQNSPNNGHPQQVQGHYSPQGPNYSQNFPEYSEIENRTLLIANVSPEITPDEIESTFNPYKSAKVIDQSNLANGILTIEYYDLRHAQTIKRITNGSTVHGTAIIVSYAPLQRIEDPRKPPNNGTIVVFHLPSGINDQHIESSFSQFGEIRQIRGTPTKPTQRFIEYWDTRAAEAALNNLSGKYVMGSRVSIEFSLPGGFRRNVQRVDQPTIVRVQH</sequence>
<organism evidence="5 6">
    <name type="scientific">Tritrichomonas foetus</name>
    <dbReference type="NCBI Taxonomy" id="1144522"/>
    <lineage>
        <taxon>Eukaryota</taxon>
        <taxon>Metamonada</taxon>
        <taxon>Parabasalia</taxon>
        <taxon>Tritrichomonadida</taxon>
        <taxon>Tritrichomonadidae</taxon>
        <taxon>Tritrichomonas</taxon>
    </lineage>
</organism>
<dbReference type="SUPFAM" id="SSF54928">
    <property type="entry name" value="RNA-binding domain, RBD"/>
    <property type="match status" value="1"/>
</dbReference>
<dbReference type="Gene3D" id="3.30.70.330">
    <property type="match status" value="2"/>
</dbReference>
<dbReference type="InterPro" id="IPR035979">
    <property type="entry name" value="RBD_domain_sf"/>
</dbReference>
<dbReference type="AlphaFoldDB" id="A0A1J4JR17"/>
<dbReference type="Proteomes" id="UP000179807">
    <property type="component" value="Unassembled WGS sequence"/>
</dbReference>
<dbReference type="OrthoDB" id="417481at2759"/>
<dbReference type="EMBL" id="MLAK01000904">
    <property type="protein sequence ID" value="OHT01623.1"/>
    <property type="molecule type" value="Genomic_DNA"/>
</dbReference>
<reference evidence="5" key="1">
    <citation type="submission" date="2016-10" db="EMBL/GenBank/DDBJ databases">
        <authorList>
            <person name="Benchimol M."/>
            <person name="Almeida L.G."/>
            <person name="Vasconcelos A.T."/>
            <person name="Perreira-Neves A."/>
            <person name="Rosa I.A."/>
            <person name="Tasca T."/>
            <person name="Bogo M.R."/>
            <person name="de Souza W."/>
        </authorList>
    </citation>
    <scope>NUCLEOTIDE SEQUENCE [LARGE SCALE GENOMIC DNA]</scope>
    <source>
        <strain evidence="5">K</strain>
    </source>
</reference>
<dbReference type="PANTHER" id="PTHR23189">
    <property type="entry name" value="RNA RECOGNITION MOTIF-CONTAINING"/>
    <property type="match status" value="1"/>
</dbReference>
<dbReference type="RefSeq" id="XP_068354759.1">
    <property type="nucleotide sequence ID" value="XM_068493739.1"/>
</dbReference>
<protein>
    <recommendedName>
        <fullName evidence="4">RRM domain-containing protein</fullName>
    </recommendedName>
</protein>
<feature type="region of interest" description="Disordered" evidence="3">
    <location>
        <begin position="1"/>
        <end position="24"/>
    </location>
</feature>
<dbReference type="GeneID" id="94828443"/>
<proteinExistence type="predicted"/>
<feature type="domain" description="RRM" evidence="4">
    <location>
        <begin position="257"/>
        <end position="330"/>
    </location>
</feature>
<evidence type="ECO:0000256" key="3">
    <source>
        <dbReference type="SAM" id="MobiDB-lite"/>
    </source>
</evidence>
<evidence type="ECO:0000313" key="5">
    <source>
        <dbReference type="EMBL" id="OHT01623.1"/>
    </source>
</evidence>
<comment type="caution">
    <text evidence="5">The sequence shown here is derived from an EMBL/GenBank/DDBJ whole genome shotgun (WGS) entry which is preliminary data.</text>
</comment>
<evidence type="ECO:0000259" key="4">
    <source>
        <dbReference type="PROSITE" id="PS50102"/>
    </source>
</evidence>
<gene>
    <name evidence="5" type="ORF">TRFO_07540</name>
</gene>
<keyword evidence="6" id="KW-1185">Reference proteome</keyword>
<dbReference type="PROSITE" id="PS50102">
    <property type="entry name" value="RRM"/>
    <property type="match status" value="2"/>
</dbReference>
<accession>A0A1J4JR17</accession>
<dbReference type="GO" id="GO:0003723">
    <property type="term" value="F:RNA binding"/>
    <property type="evidence" value="ECO:0007669"/>
    <property type="project" value="UniProtKB-UniRule"/>
</dbReference>
<evidence type="ECO:0000256" key="2">
    <source>
        <dbReference type="PROSITE-ProRule" id="PRU00176"/>
    </source>
</evidence>
<feature type="domain" description="RRM" evidence="4">
    <location>
        <begin position="171"/>
        <end position="244"/>
    </location>
</feature>
<dbReference type="SMART" id="SM00360">
    <property type="entry name" value="RRM"/>
    <property type="match status" value="2"/>
</dbReference>
<dbReference type="VEuPathDB" id="TrichDB:TRFO_07540"/>
<keyword evidence="1 2" id="KW-0694">RNA-binding</keyword>
<feature type="compositionally biased region" description="Polar residues" evidence="3">
    <location>
        <begin position="147"/>
        <end position="162"/>
    </location>
</feature>
<evidence type="ECO:0000313" key="6">
    <source>
        <dbReference type="Proteomes" id="UP000179807"/>
    </source>
</evidence>
<feature type="compositionally biased region" description="Low complexity" evidence="3">
    <location>
        <begin position="127"/>
        <end position="146"/>
    </location>
</feature>
<dbReference type="Pfam" id="PF00076">
    <property type="entry name" value="RRM_1"/>
    <property type="match status" value="1"/>
</dbReference>
<dbReference type="InterPro" id="IPR000504">
    <property type="entry name" value="RRM_dom"/>
</dbReference>
<dbReference type="CDD" id="cd12276">
    <property type="entry name" value="RRM2_MEI2_EAR1_like"/>
    <property type="match status" value="1"/>
</dbReference>
<name>A0A1J4JR17_9EUKA</name>
<feature type="compositionally biased region" description="Polar residues" evidence="3">
    <location>
        <begin position="109"/>
        <end position="126"/>
    </location>
</feature>